<evidence type="ECO:0000313" key="2">
    <source>
        <dbReference type="Proteomes" id="UP001236806"/>
    </source>
</evidence>
<keyword evidence="2" id="KW-1185">Reference proteome</keyword>
<proteinExistence type="predicted"/>
<dbReference type="GO" id="GO:0003677">
    <property type="term" value="F:DNA binding"/>
    <property type="evidence" value="ECO:0007669"/>
    <property type="project" value="UniProtKB-KW"/>
</dbReference>
<organism evidence="1 2">
    <name type="scientific">Pseudarthrobacter siccitolerans</name>
    <dbReference type="NCBI Taxonomy" id="861266"/>
    <lineage>
        <taxon>Bacteria</taxon>
        <taxon>Bacillati</taxon>
        <taxon>Actinomycetota</taxon>
        <taxon>Actinomycetes</taxon>
        <taxon>Micrococcales</taxon>
        <taxon>Micrococcaceae</taxon>
        <taxon>Pseudarthrobacter</taxon>
    </lineage>
</organism>
<reference evidence="1 2" key="1">
    <citation type="submission" date="2023-07" db="EMBL/GenBank/DDBJ databases">
        <title>Comparative genomics of wheat-associated soil bacteria to identify genetic determinants of phenazine resistance.</title>
        <authorList>
            <person name="Mouncey N."/>
        </authorList>
    </citation>
    <scope>NUCLEOTIDE SEQUENCE [LARGE SCALE GENOMIC DNA]</scope>
    <source>
        <strain evidence="1 2">W1I3</strain>
    </source>
</reference>
<accession>A0ABU0PJV1</accession>
<protein>
    <submittedName>
        <fullName evidence="1">DNA-binding LacI/PurR family transcriptional regulator</fullName>
    </submittedName>
</protein>
<keyword evidence="1" id="KW-0238">DNA-binding</keyword>
<evidence type="ECO:0000313" key="1">
    <source>
        <dbReference type="EMBL" id="MDQ0674225.1"/>
    </source>
</evidence>
<dbReference type="EMBL" id="JAUSXB010000001">
    <property type="protein sequence ID" value="MDQ0674225.1"/>
    <property type="molecule type" value="Genomic_DNA"/>
</dbReference>
<gene>
    <name evidence="1" type="ORF">QFZ36_001786</name>
</gene>
<sequence length="39" mass="4177">MAAMAEAAVEALVGASRGEKPRHRIFPTKLHVRQSCGCP</sequence>
<name>A0ABU0PJV1_9MICC</name>
<comment type="caution">
    <text evidence="1">The sequence shown here is derived from an EMBL/GenBank/DDBJ whole genome shotgun (WGS) entry which is preliminary data.</text>
</comment>
<dbReference type="Proteomes" id="UP001236806">
    <property type="component" value="Unassembled WGS sequence"/>
</dbReference>